<protein>
    <recommendedName>
        <fullName evidence="3">TIGR00725 family protein</fullName>
    </recommendedName>
</protein>
<dbReference type="Proteomes" id="UP000177269">
    <property type="component" value="Unassembled WGS sequence"/>
</dbReference>
<reference evidence="1 2" key="1">
    <citation type="journal article" date="2016" name="Nat. Commun.">
        <title>Thousands of microbial genomes shed light on interconnected biogeochemical processes in an aquifer system.</title>
        <authorList>
            <person name="Anantharaman K."/>
            <person name="Brown C.T."/>
            <person name="Hug L.A."/>
            <person name="Sharon I."/>
            <person name="Castelle C.J."/>
            <person name="Probst A.J."/>
            <person name="Thomas B.C."/>
            <person name="Singh A."/>
            <person name="Wilkins M.J."/>
            <person name="Karaoz U."/>
            <person name="Brodie E.L."/>
            <person name="Williams K.H."/>
            <person name="Hubbard S.S."/>
            <person name="Banfield J.F."/>
        </authorList>
    </citation>
    <scope>NUCLEOTIDE SEQUENCE [LARGE SCALE GENOMIC DNA]</scope>
</reference>
<evidence type="ECO:0008006" key="3">
    <source>
        <dbReference type="Google" id="ProtNLM"/>
    </source>
</evidence>
<comment type="caution">
    <text evidence="1">The sequence shown here is derived from an EMBL/GenBank/DDBJ whole genome shotgun (WGS) entry which is preliminary data.</text>
</comment>
<evidence type="ECO:0000313" key="2">
    <source>
        <dbReference type="Proteomes" id="UP000177269"/>
    </source>
</evidence>
<dbReference type="Gene3D" id="3.40.50.450">
    <property type="match status" value="1"/>
</dbReference>
<gene>
    <name evidence="1" type="ORF">A3G52_02205</name>
</gene>
<dbReference type="InterPro" id="IPR041164">
    <property type="entry name" value="LDcluster4"/>
</dbReference>
<accession>A0A1G2P2Y2</accession>
<proteinExistence type="predicted"/>
<organism evidence="1 2">
    <name type="scientific">Candidatus Taylorbacteria bacterium RIFCSPLOWO2_12_FULL_43_20</name>
    <dbReference type="NCBI Taxonomy" id="1802332"/>
    <lineage>
        <taxon>Bacteria</taxon>
        <taxon>Candidatus Tayloriibacteriota</taxon>
    </lineage>
</organism>
<dbReference type="EMBL" id="MHSK01000007">
    <property type="protein sequence ID" value="OHA42707.1"/>
    <property type="molecule type" value="Genomic_DNA"/>
</dbReference>
<name>A0A1G2P2Y2_9BACT</name>
<dbReference type="Pfam" id="PF18306">
    <property type="entry name" value="LDcluster4"/>
    <property type="match status" value="1"/>
</dbReference>
<dbReference type="AlphaFoldDB" id="A0A1G2P2Y2"/>
<evidence type="ECO:0000313" key="1">
    <source>
        <dbReference type="EMBL" id="OHA42707.1"/>
    </source>
</evidence>
<sequence length="185" mass="19986">MEKSSKKIQIGVMGSAADLKYLKKFEKLAEEIGYWIAKKGATLIFGAEKDYDSLSTVACRGAKKARGLTVGVTYGKGFDIFEKKNVDVVIASGLERGGGREFTLVLSCDAIIALNGGSGTLTEIAIAYQANIPIITLKNTGGWSEKLGGQFLDARNRMKIEVSENPKSAVELALKLAKKKYESKK</sequence>
<dbReference type="SUPFAM" id="SSF102405">
    <property type="entry name" value="MCP/YpsA-like"/>
    <property type="match status" value="1"/>
</dbReference>